<evidence type="ECO:0000256" key="1">
    <source>
        <dbReference type="SAM" id="Phobius"/>
    </source>
</evidence>
<keyword evidence="1" id="KW-1133">Transmembrane helix</keyword>
<dbReference type="Pfam" id="PF04024">
    <property type="entry name" value="PspC"/>
    <property type="match status" value="1"/>
</dbReference>
<organism evidence="3 4">
    <name type="scientific">Myxococcus llanfairpwllgwyngyllgogerychwyrndrobwllllantysiliogogogochensis</name>
    <dbReference type="NCBI Taxonomy" id="2590453"/>
    <lineage>
        <taxon>Bacteria</taxon>
        <taxon>Pseudomonadati</taxon>
        <taxon>Myxococcota</taxon>
        <taxon>Myxococcia</taxon>
        <taxon>Myxococcales</taxon>
        <taxon>Cystobacterineae</taxon>
        <taxon>Myxococcaceae</taxon>
        <taxon>Myxococcus</taxon>
    </lineage>
</organism>
<feature type="transmembrane region" description="Helical" evidence="1">
    <location>
        <begin position="72"/>
        <end position="96"/>
    </location>
</feature>
<keyword evidence="1" id="KW-0812">Transmembrane</keyword>
<comment type="caution">
    <text evidence="3">The sequence shown here is derived from an EMBL/GenBank/DDBJ whole genome shotgun (WGS) entry which is preliminary data.</text>
</comment>
<keyword evidence="1" id="KW-0472">Membrane</keyword>
<reference evidence="3 4" key="1">
    <citation type="submission" date="2019-06" db="EMBL/GenBank/DDBJ databases">
        <authorList>
            <person name="Livingstone P."/>
            <person name="Whitworth D."/>
        </authorList>
    </citation>
    <scope>NUCLEOTIDE SEQUENCE [LARGE SCALE GENOMIC DNA]</scope>
    <source>
        <strain evidence="3 4">AM401</strain>
    </source>
</reference>
<dbReference type="OrthoDB" id="5519632at2"/>
<dbReference type="InterPro" id="IPR007168">
    <property type="entry name" value="Phageshock_PspC_N"/>
</dbReference>
<evidence type="ECO:0000313" key="4">
    <source>
        <dbReference type="Proteomes" id="UP000315369"/>
    </source>
</evidence>
<evidence type="ECO:0000313" key="3">
    <source>
        <dbReference type="EMBL" id="TQF15338.1"/>
    </source>
</evidence>
<gene>
    <name evidence="3" type="ORF">FJV41_13870</name>
</gene>
<name>A0A540X258_9BACT</name>
<evidence type="ECO:0000259" key="2">
    <source>
        <dbReference type="Pfam" id="PF04024"/>
    </source>
</evidence>
<feature type="domain" description="Phage shock protein PspC N-terminal" evidence="2">
    <location>
        <begin position="46"/>
        <end position="102"/>
    </location>
</feature>
<accession>A0A540X258</accession>
<protein>
    <submittedName>
        <fullName evidence="3">PspC domain-containing protein</fullName>
    </submittedName>
</protein>
<dbReference type="Proteomes" id="UP000315369">
    <property type="component" value="Unassembled WGS sequence"/>
</dbReference>
<proteinExistence type="predicted"/>
<sequence length="132" mass="14195">MRVLDAKGVAPLGRQVMDAMKRCSGCAEEMRAEAAKCPRCGTRGERLHRGVEGRALTGVCAMLARELGIDVALVRVALVIATLFSGGTLPLVYLLLWGFTPSSPVGQAPLQRTMEWLSGLGQSEASRVERRV</sequence>
<dbReference type="EMBL" id="VIFM01000045">
    <property type="protein sequence ID" value="TQF15338.1"/>
    <property type="molecule type" value="Genomic_DNA"/>
</dbReference>
<keyword evidence="4" id="KW-1185">Reference proteome</keyword>
<dbReference type="AlphaFoldDB" id="A0A540X258"/>